<dbReference type="GeneID" id="79904900"/>
<sequence length="102" mass="11466">MPNKKDYKTVVAVINALPGHDEEIEQGLGELALKVKAEPGNITFKPYRNLSESHSYIVYEIYQDETAFLQHVNAHYTRAFNKMLETAAKGGKSQVLEVSDIL</sequence>
<dbReference type="PROSITE" id="PS51725">
    <property type="entry name" value="ABM"/>
    <property type="match status" value="1"/>
</dbReference>
<dbReference type="SUPFAM" id="SSF54909">
    <property type="entry name" value="Dimeric alpha+beta barrel"/>
    <property type="match status" value="1"/>
</dbReference>
<dbReference type="EMBL" id="CP002850">
    <property type="protein sequence ID" value="AEH63187.1"/>
    <property type="molecule type" value="Genomic_DNA"/>
</dbReference>
<dbReference type="HOGENOM" id="CLU_131496_6_0_5"/>
<dbReference type="InterPro" id="IPR050744">
    <property type="entry name" value="AI-2_Isomerase_LsrG"/>
</dbReference>
<dbReference type="RefSeq" id="WP_011241519.1">
    <property type="nucleotide sequence ID" value="NC_017262.1"/>
</dbReference>
<dbReference type="GO" id="GO:0004497">
    <property type="term" value="F:monooxygenase activity"/>
    <property type="evidence" value="ECO:0007669"/>
    <property type="project" value="UniProtKB-KW"/>
</dbReference>
<dbReference type="Gene3D" id="3.30.70.100">
    <property type="match status" value="1"/>
</dbReference>
<evidence type="ECO:0000313" key="2">
    <source>
        <dbReference type="EMBL" id="AEH63187.1"/>
    </source>
</evidence>
<proteinExistence type="predicted"/>
<feature type="domain" description="ABM" evidence="1">
    <location>
        <begin position="8"/>
        <end position="96"/>
    </location>
</feature>
<evidence type="ECO:0000259" key="1">
    <source>
        <dbReference type="PROSITE" id="PS51725"/>
    </source>
</evidence>
<gene>
    <name evidence="2" type="ordered locus">Zmob_1367</name>
</gene>
<dbReference type="InterPro" id="IPR007138">
    <property type="entry name" value="ABM_dom"/>
</dbReference>
<dbReference type="InterPro" id="IPR011008">
    <property type="entry name" value="Dimeric_a/b-barrel"/>
</dbReference>
<keyword evidence="2" id="KW-0503">Monooxygenase</keyword>
<dbReference type="PANTHER" id="PTHR33336:SF15">
    <property type="entry name" value="ABM DOMAIN-CONTAINING PROTEIN"/>
    <property type="match status" value="1"/>
</dbReference>
<reference evidence="2 3" key="1">
    <citation type="journal article" date="2011" name="J. Bacteriol.">
        <title>Genome sequence of the ethanol-producing Zymomonas mobilis subsp. mobilis lectotype strain ATCC 10988.</title>
        <authorList>
            <person name="Pappas K.M."/>
            <person name="Kouvelis V.N."/>
            <person name="Saunders E."/>
            <person name="Brettin T.S."/>
            <person name="Bruce D."/>
            <person name="Detter C."/>
            <person name="Balakireva M."/>
            <person name="Han C.S."/>
            <person name="Savvakis G."/>
            <person name="Kyrpides N.C."/>
            <person name="Typas M.A."/>
        </authorList>
    </citation>
    <scope>NUCLEOTIDE SEQUENCE [LARGE SCALE GENOMIC DNA]</scope>
    <source>
        <strain evidence="3">ATCC 10988 / DSM 424 / CCUG 17860 / LMG 404 / NCIMB 8938 / NRRL B-806 / ZM1</strain>
    </source>
</reference>
<dbReference type="PANTHER" id="PTHR33336">
    <property type="entry name" value="QUINOL MONOOXYGENASE YGIN-RELATED"/>
    <property type="match status" value="1"/>
</dbReference>
<keyword evidence="2" id="KW-0560">Oxidoreductase</keyword>
<dbReference type="AlphaFoldDB" id="A0A0H3FZV1"/>
<accession>A0A0H3FZV1</accession>
<dbReference type="eggNOG" id="COG1359">
    <property type="taxonomic scope" value="Bacteria"/>
</dbReference>
<evidence type="ECO:0000313" key="3">
    <source>
        <dbReference type="Proteomes" id="UP000001494"/>
    </source>
</evidence>
<dbReference type="KEGG" id="zmm:Zmob_1367"/>
<dbReference type="Pfam" id="PF03992">
    <property type="entry name" value="ABM"/>
    <property type="match status" value="1"/>
</dbReference>
<dbReference type="Proteomes" id="UP000001494">
    <property type="component" value="Chromosome"/>
</dbReference>
<organism evidence="2 3">
    <name type="scientific">Zymomonas mobilis subsp. mobilis (strain ATCC 10988 / DSM 424 / LMG 404 / NCIMB 8938 / NRRL B-806 / ZM1)</name>
    <dbReference type="NCBI Taxonomy" id="555217"/>
    <lineage>
        <taxon>Bacteria</taxon>
        <taxon>Pseudomonadati</taxon>
        <taxon>Pseudomonadota</taxon>
        <taxon>Alphaproteobacteria</taxon>
        <taxon>Sphingomonadales</taxon>
        <taxon>Zymomonadaceae</taxon>
        <taxon>Zymomonas</taxon>
    </lineage>
</organism>
<dbReference type="OrthoDB" id="9812192at2"/>
<name>A0A0H3FZV1_ZYMMA</name>
<protein>
    <submittedName>
        <fullName evidence="2">Antibiotic biosynthesis monooxygenase</fullName>
    </submittedName>
</protein>